<evidence type="ECO:0000256" key="2">
    <source>
        <dbReference type="PIRSR" id="PIRSR000390-1"/>
    </source>
</evidence>
<keyword evidence="3 4" id="KW-0663">Pyridoxal phosphate</keyword>
<dbReference type="Proteomes" id="UP000033423">
    <property type="component" value="Unassembled WGS sequence"/>
</dbReference>
<dbReference type="PANTHER" id="PTHR30244:SF34">
    <property type="entry name" value="DTDP-4-AMINO-4,6-DIDEOXYGALACTOSE TRANSAMINASE"/>
    <property type="match status" value="1"/>
</dbReference>
<evidence type="ECO:0000256" key="1">
    <source>
        <dbReference type="ARBA" id="ARBA00037999"/>
    </source>
</evidence>
<keyword evidence="5" id="KW-0032">Aminotransferase</keyword>
<gene>
    <name evidence="5" type="ORF">MBAV_006479</name>
</gene>
<dbReference type="Gene3D" id="3.90.1150.10">
    <property type="entry name" value="Aspartate Aminotransferase, domain 1"/>
    <property type="match status" value="1"/>
</dbReference>
<feature type="active site" description="Proton acceptor" evidence="2">
    <location>
        <position position="189"/>
    </location>
</feature>
<evidence type="ECO:0000313" key="6">
    <source>
        <dbReference type="Proteomes" id="UP000033423"/>
    </source>
</evidence>
<dbReference type="PIRSF" id="PIRSF000390">
    <property type="entry name" value="PLP_StrS"/>
    <property type="match status" value="1"/>
</dbReference>
<dbReference type="PANTHER" id="PTHR30244">
    <property type="entry name" value="TRANSAMINASE"/>
    <property type="match status" value="1"/>
</dbReference>
<protein>
    <submittedName>
        <fullName evidence="5">Pyridoxal phosphate-dependent aminotransferase</fullName>
    </submittedName>
</protein>
<keyword evidence="5" id="KW-0808">Transferase</keyword>
<reference evidence="5 6" key="1">
    <citation type="submission" date="2015-02" db="EMBL/GenBank/DDBJ databases">
        <title>Single-cell genomics of uncultivated deep-branching MTB reveals a conserved set of magnetosome genes.</title>
        <authorList>
            <person name="Kolinko S."/>
            <person name="Richter M."/>
            <person name="Glockner F.O."/>
            <person name="Brachmann A."/>
            <person name="Schuler D."/>
        </authorList>
    </citation>
    <scope>NUCLEOTIDE SEQUENCE [LARGE SCALE GENOMIC DNA]</scope>
    <source>
        <strain evidence="5">TM-1</strain>
    </source>
</reference>
<dbReference type="GO" id="GO:0008483">
    <property type="term" value="F:transaminase activity"/>
    <property type="evidence" value="ECO:0007669"/>
    <property type="project" value="UniProtKB-KW"/>
</dbReference>
<dbReference type="InterPro" id="IPR000653">
    <property type="entry name" value="DegT/StrS_aminotransferase"/>
</dbReference>
<proteinExistence type="inferred from homology"/>
<sequence length="398" mass="45448">MTQNNFKVNLSGRGHNYNEEDIVAVIDAMKTADPLTQGKYQREFEEKFSVFNQSKNCFAVSSCTGALELVALLCRLGKTDEVIIPAHTFCATAIPFARTSARIVWADIDPDTRVVSAETIMPLITKQTKVIVVVHLYGLMAPMPDIMEIAQQHNLIVVEDCAQAIGASIKGIRAGNFADFACFSFHTHKNMSTLGEGGMLVVKDGNTAKLVPGLRHNGIRTFEFEREKYWIPAMSNVDFDMDCVWPYNFCIGEVQCAVGIKLLDRLDKMNEERNARATIFMNSMSDYPELVFQKVRDDYSHCYHLLSARYDGKAYNKTNHDFIDMMAFTYSVKVIVQYYPLYRYPMFIKAGFGNANCPNTEHFFDNMVSFPFHHWMSDNEFDYMIDATKKTLERLRDR</sequence>
<dbReference type="InterPro" id="IPR015422">
    <property type="entry name" value="PyrdxlP-dep_Trfase_small"/>
</dbReference>
<feature type="modified residue" description="N6-(pyridoxal phosphate)lysine" evidence="3">
    <location>
        <position position="189"/>
    </location>
</feature>
<dbReference type="Gene3D" id="3.40.640.10">
    <property type="entry name" value="Type I PLP-dependent aspartate aminotransferase-like (Major domain)"/>
    <property type="match status" value="1"/>
</dbReference>
<comment type="similarity">
    <text evidence="1 4">Belongs to the DegT/DnrJ/EryC1 family.</text>
</comment>
<dbReference type="PATRIC" id="fig|29290.4.peg.8553"/>
<dbReference type="SUPFAM" id="SSF53383">
    <property type="entry name" value="PLP-dependent transferases"/>
    <property type="match status" value="1"/>
</dbReference>
<comment type="caution">
    <text evidence="5">The sequence shown here is derived from an EMBL/GenBank/DDBJ whole genome shotgun (WGS) entry which is preliminary data.</text>
</comment>
<dbReference type="AlphaFoldDB" id="A0A0F3GHI8"/>
<dbReference type="InterPro" id="IPR015421">
    <property type="entry name" value="PyrdxlP-dep_Trfase_major"/>
</dbReference>
<keyword evidence="6" id="KW-1185">Reference proteome</keyword>
<dbReference type="EMBL" id="LACI01002732">
    <property type="protein sequence ID" value="KJU81346.1"/>
    <property type="molecule type" value="Genomic_DNA"/>
</dbReference>
<dbReference type="GO" id="GO:0000271">
    <property type="term" value="P:polysaccharide biosynthetic process"/>
    <property type="evidence" value="ECO:0007669"/>
    <property type="project" value="TreeGrafter"/>
</dbReference>
<organism evidence="5 6">
    <name type="scientific">Candidatus Magnetobacterium bavaricum</name>
    <dbReference type="NCBI Taxonomy" id="29290"/>
    <lineage>
        <taxon>Bacteria</taxon>
        <taxon>Pseudomonadati</taxon>
        <taxon>Nitrospirota</taxon>
        <taxon>Thermodesulfovibrionia</taxon>
        <taxon>Thermodesulfovibrionales</taxon>
        <taxon>Candidatus Magnetobacteriaceae</taxon>
        <taxon>Candidatus Magnetobacterium</taxon>
    </lineage>
</organism>
<dbReference type="GO" id="GO:0030170">
    <property type="term" value="F:pyridoxal phosphate binding"/>
    <property type="evidence" value="ECO:0007669"/>
    <property type="project" value="TreeGrafter"/>
</dbReference>
<accession>A0A0F3GHI8</accession>
<dbReference type="CDD" id="cd00616">
    <property type="entry name" value="AHBA_syn"/>
    <property type="match status" value="1"/>
</dbReference>
<evidence type="ECO:0000256" key="4">
    <source>
        <dbReference type="RuleBase" id="RU004508"/>
    </source>
</evidence>
<evidence type="ECO:0000256" key="3">
    <source>
        <dbReference type="PIRSR" id="PIRSR000390-2"/>
    </source>
</evidence>
<dbReference type="InterPro" id="IPR015424">
    <property type="entry name" value="PyrdxlP-dep_Trfase"/>
</dbReference>
<name>A0A0F3GHI8_9BACT</name>
<dbReference type="Pfam" id="PF01041">
    <property type="entry name" value="DegT_DnrJ_EryC1"/>
    <property type="match status" value="1"/>
</dbReference>
<evidence type="ECO:0000313" key="5">
    <source>
        <dbReference type="EMBL" id="KJU81346.1"/>
    </source>
</evidence>